<evidence type="ECO:0000259" key="2">
    <source>
        <dbReference type="PROSITE" id="PS50853"/>
    </source>
</evidence>
<name>A0ABP7MGV8_9BACT</name>
<feature type="signal peptide" evidence="1">
    <location>
        <begin position="1"/>
        <end position="19"/>
    </location>
</feature>
<dbReference type="Gene3D" id="2.60.40.10">
    <property type="entry name" value="Immunoglobulins"/>
    <property type="match status" value="1"/>
</dbReference>
<protein>
    <recommendedName>
        <fullName evidence="2">Fibronectin type-III domain-containing protein</fullName>
    </recommendedName>
</protein>
<dbReference type="EMBL" id="BAABDH010000013">
    <property type="protein sequence ID" value="GAA3922829.1"/>
    <property type="molecule type" value="Genomic_DNA"/>
</dbReference>
<reference evidence="4" key="1">
    <citation type="journal article" date="2019" name="Int. J. Syst. Evol. Microbiol.">
        <title>The Global Catalogue of Microorganisms (GCM) 10K type strain sequencing project: providing services to taxonomists for standard genome sequencing and annotation.</title>
        <authorList>
            <consortium name="The Broad Institute Genomics Platform"/>
            <consortium name="The Broad Institute Genome Sequencing Center for Infectious Disease"/>
            <person name="Wu L."/>
            <person name="Ma J."/>
        </authorList>
    </citation>
    <scope>NUCLEOTIDE SEQUENCE [LARGE SCALE GENOMIC DNA]</scope>
    <source>
        <strain evidence="4">JCM 17214</strain>
    </source>
</reference>
<dbReference type="InterPro" id="IPR036116">
    <property type="entry name" value="FN3_sf"/>
</dbReference>
<evidence type="ECO:0000256" key="1">
    <source>
        <dbReference type="SAM" id="SignalP"/>
    </source>
</evidence>
<proteinExistence type="predicted"/>
<dbReference type="Proteomes" id="UP001499909">
    <property type="component" value="Unassembled WGS sequence"/>
</dbReference>
<dbReference type="PROSITE" id="PS50853">
    <property type="entry name" value="FN3"/>
    <property type="match status" value="1"/>
</dbReference>
<feature type="domain" description="Fibronectin type-III" evidence="2">
    <location>
        <begin position="227"/>
        <end position="316"/>
    </location>
</feature>
<dbReference type="RefSeq" id="WP_345109944.1">
    <property type="nucleotide sequence ID" value="NZ_BAABDH010000013.1"/>
</dbReference>
<accession>A0ABP7MGV8</accession>
<evidence type="ECO:0000313" key="4">
    <source>
        <dbReference type="Proteomes" id="UP001499909"/>
    </source>
</evidence>
<sequence>MKNVTFLAVLLGAATGAHAQSVMSISAARAAGPGATVTVRGTVTNGPELGAVRYVQDREAGLAAFSSSALGFSALIPGDSVELRGTLKNYNGLLEMDPVTSVRKLAAGRRVVPVEVLAANMMQVYSEAYEGRLVKIKSNMAVTTPSGVAIMTFNGNTNYLLNGQRGATVRISNSSAGELGIVGKPAPSSDFDLMGVMGQFAPSGSGGYQLLPRLYSDMLLGGGLPNVLGEPIPTDMSRDGFTVTFATQNAGDTKVEYGRTSELGTVVMNATPTTRHSVVLTNLQPGTVYYVKVSSTNAVGTSATAAVPMITDTKKRSSTRGGRNAQAEKDE</sequence>
<dbReference type="InterPro" id="IPR003961">
    <property type="entry name" value="FN3_dom"/>
</dbReference>
<feature type="chain" id="PRO_5046143862" description="Fibronectin type-III domain-containing protein" evidence="1">
    <location>
        <begin position="20"/>
        <end position="331"/>
    </location>
</feature>
<dbReference type="InterPro" id="IPR013783">
    <property type="entry name" value="Ig-like_fold"/>
</dbReference>
<dbReference type="Pfam" id="PF16656">
    <property type="entry name" value="Pur_ac_phosph_N"/>
    <property type="match status" value="1"/>
</dbReference>
<keyword evidence="4" id="KW-1185">Reference proteome</keyword>
<keyword evidence="1" id="KW-0732">Signal</keyword>
<dbReference type="InterPro" id="IPR015914">
    <property type="entry name" value="PAPs_N"/>
</dbReference>
<dbReference type="SUPFAM" id="SSF49265">
    <property type="entry name" value="Fibronectin type III"/>
    <property type="match status" value="1"/>
</dbReference>
<evidence type="ECO:0000313" key="3">
    <source>
        <dbReference type="EMBL" id="GAA3922829.1"/>
    </source>
</evidence>
<comment type="caution">
    <text evidence="3">The sequence shown here is derived from an EMBL/GenBank/DDBJ whole genome shotgun (WGS) entry which is preliminary data.</text>
</comment>
<dbReference type="CDD" id="cd00063">
    <property type="entry name" value="FN3"/>
    <property type="match status" value="1"/>
</dbReference>
<dbReference type="SMART" id="SM00060">
    <property type="entry name" value="FN3"/>
    <property type="match status" value="1"/>
</dbReference>
<organism evidence="3 4">
    <name type="scientific">Hymenobacter algoricola</name>
    <dbReference type="NCBI Taxonomy" id="486267"/>
    <lineage>
        <taxon>Bacteria</taxon>
        <taxon>Pseudomonadati</taxon>
        <taxon>Bacteroidota</taxon>
        <taxon>Cytophagia</taxon>
        <taxon>Cytophagales</taxon>
        <taxon>Hymenobacteraceae</taxon>
        <taxon>Hymenobacter</taxon>
    </lineage>
</organism>
<gene>
    <name evidence="3" type="ORF">GCM10022406_06210</name>
</gene>